<reference evidence="2" key="1">
    <citation type="submission" date="2021-01" db="EMBL/GenBank/DDBJ databases">
        <title>Modified the classification status of verrucomicrobia.</title>
        <authorList>
            <person name="Feng X."/>
        </authorList>
    </citation>
    <scope>NUCLEOTIDE SEQUENCE</scope>
    <source>
        <strain evidence="2">5K15</strain>
    </source>
</reference>
<gene>
    <name evidence="2" type="ORF">JIN83_08515</name>
</gene>
<name>A0AAE2SB89_9BACT</name>
<evidence type="ECO:0000256" key="1">
    <source>
        <dbReference type="SAM" id="MobiDB-lite"/>
    </source>
</evidence>
<dbReference type="Proteomes" id="UP000634206">
    <property type="component" value="Unassembled WGS sequence"/>
</dbReference>
<accession>A0AAE2SB89</accession>
<dbReference type="RefSeq" id="WP_309489612.1">
    <property type="nucleotide sequence ID" value="NZ_JAENIG010000004.1"/>
</dbReference>
<dbReference type="AlphaFoldDB" id="A0AAE2SB89"/>
<sequence length="181" mass="20594">MKNHNEHSASNRQNGHNHHVTRYSTPSYGLSRGRQTMRGYAVKQAIIKLKCETHMSNQEIAKAIGRTPQWVSKVWRHAVKEAEQASISPEQREALKAWLIHQIKMTIIKAQSKVDDHAAYGALVLKGVEQLHALLGLDSLSDEDSKRTLQEITDRLDIRSPLVMEKLRGHVPKSENRDHSK</sequence>
<organism evidence="2 3">
    <name type="scientific">Oceaniferula flava</name>
    <dbReference type="NCBI Taxonomy" id="2800421"/>
    <lineage>
        <taxon>Bacteria</taxon>
        <taxon>Pseudomonadati</taxon>
        <taxon>Verrucomicrobiota</taxon>
        <taxon>Verrucomicrobiia</taxon>
        <taxon>Verrucomicrobiales</taxon>
        <taxon>Verrucomicrobiaceae</taxon>
        <taxon>Oceaniferula</taxon>
    </lineage>
</organism>
<protein>
    <submittedName>
        <fullName evidence="2">Uncharacterized protein</fullName>
    </submittedName>
</protein>
<dbReference type="EMBL" id="JAENIG010000004">
    <property type="protein sequence ID" value="MBK1855001.1"/>
    <property type="molecule type" value="Genomic_DNA"/>
</dbReference>
<evidence type="ECO:0000313" key="3">
    <source>
        <dbReference type="Proteomes" id="UP000634206"/>
    </source>
</evidence>
<proteinExistence type="predicted"/>
<feature type="region of interest" description="Disordered" evidence="1">
    <location>
        <begin position="1"/>
        <end position="31"/>
    </location>
</feature>
<keyword evidence="3" id="KW-1185">Reference proteome</keyword>
<evidence type="ECO:0000313" key="2">
    <source>
        <dbReference type="EMBL" id="MBK1855001.1"/>
    </source>
</evidence>
<comment type="caution">
    <text evidence="2">The sequence shown here is derived from an EMBL/GenBank/DDBJ whole genome shotgun (WGS) entry which is preliminary data.</text>
</comment>